<evidence type="ECO:0000256" key="1">
    <source>
        <dbReference type="SAM" id="MobiDB-lite"/>
    </source>
</evidence>
<dbReference type="Pfam" id="PF14349">
    <property type="entry name" value="SprA_N"/>
    <property type="match status" value="1"/>
</dbReference>
<reference evidence="3" key="1">
    <citation type="journal article" date="2020" name="mSystems">
        <title>Genome- and Community-Level Interaction Insights into Carbon Utilization and Element Cycling Functions of Hydrothermarchaeota in Hydrothermal Sediment.</title>
        <authorList>
            <person name="Zhou Z."/>
            <person name="Liu Y."/>
            <person name="Xu W."/>
            <person name="Pan J."/>
            <person name="Luo Z.H."/>
            <person name="Li M."/>
        </authorList>
    </citation>
    <scope>NUCLEOTIDE SEQUENCE [LARGE SCALE GENOMIC DNA]</scope>
    <source>
        <strain evidence="3">HyVt-456</strain>
    </source>
</reference>
<dbReference type="InterPro" id="IPR026377">
    <property type="entry name" value="Cell_surface_SprA"/>
</dbReference>
<evidence type="ECO:0000259" key="2">
    <source>
        <dbReference type="Pfam" id="PF14349"/>
    </source>
</evidence>
<evidence type="ECO:0000313" key="3">
    <source>
        <dbReference type="EMBL" id="HED11200.1"/>
    </source>
</evidence>
<feature type="compositionally biased region" description="Basic residues" evidence="1">
    <location>
        <begin position="1685"/>
        <end position="1701"/>
    </location>
</feature>
<dbReference type="Proteomes" id="UP000886005">
    <property type="component" value="Unassembled WGS sequence"/>
</dbReference>
<accession>A0A7V1LNL2</accession>
<name>A0A7V1LNL2_CALAY</name>
<organism evidence="3">
    <name type="scientific">Caldithrix abyssi</name>
    <dbReference type="NCBI Taxonomy" id="187145"/>
    <lineage>
        <taxon>Bacteria</taxon>
        <taxon>Pseudomonadati</taxon>
        <taxon>Calditrichota</taxon>
        <taxon>Calditrichia</taxon>
        <taxon>Calditrichales</taxon>
        <taxon>Calditrichaceae</taxon>
        <taxon>Caldithrix</taxon>
    </lineage>
</organism>
<comment type="caution">
    <text evidence="3">The sequence shown here is derived from an EMBL/GenBank/DDBJ whole genome shotgun (WGS) entry which is preliminary data.</text>
</comment>
<feature type="region of interest" description="Disordered" evidence="1">
    <location>
        <begin position="1683"/>
        <end position="1717"/>
    </location>
</feature>
<dbReference type="NCBIfam" id="TIGR04189">
    <property type="entry name" value="surface_SprA"/>
    <property type="match status" value="2"/>
</dbReference>
<gene>
    <name evidence="3" type="primary">sprA</name>
    <name evidence="3" type="ORF">ENJ10_10975</name>
</gene>
<sequence length="2068" mass="235970">MKIRFAESRLRRIHIFLSLSLFILIQYGWAQTGLRLPPPPQMVQLFDDQTAFNGQSALSSPFFTPKPLLFKRSEQLDSTNTYLSISEKIAGTEFKLPLVVDLDTYVRMRVEYNLRHMLLESAREKLFNQKEDDFGAFQLDIPFRIKNETFTRIFGSDKISLRVTGNITFDLSGRTEDRSGSAINARENQSTFSPRFSQTQQFTVEGRIGEKVTVSVQQNSEAVTDIENTLRLRYDGDEDEIVQKIEAGNVSLSLPSTKYVIFGGSNQGLFGLKSQMQLGNLKMTSIASLEKGQQQELKISGNSSSSTTIIKDIDYIQNRYFFIDRFYRDVFEDEFTEDLQQFQYFPGKDVFIIEVWKSINPQGIQGARFGLAAVNPDSFMNITDISTVDSKAGEVQKGYFIQLEENEYSFDRFHGILTINQQLDAATTLAVAFRSTDNTLTPGTLTTDIDPSAPLILKMIKERDQNPTSPIYADTWDLMMKNIYSLGGTNIEKDGFEIRLEYNKAGEEQTHQGDVSFLNLVGLDIQDENGNPIEGGDDKVDLTNPAIINRAQGIVMFPSLQPFDPLKNSRFNGLEDKYRIKMYNVTTTRDRSDASGFRMLVTSKSTKSSFDLGFYVLEGSEVVNLNGRKLERDKDYLIDYFSGQLTLISDEAKRSSADLEIKYERANLFQLDKKTIFGTRLEYDLGDIGFVGFTALYLDKTTLDTRVRVGQEPFQNFVWDLNAAFKFKPRFITEAIDALPLVETSAESNFDIEGEFAQVFPDPNTLDSPGTGDNNGVAYIDDFESSKRSTTLGIRYKTWTYASPPAYMPELGEVDDVELDKSRGNFTWFNPYNQVLIKDIWPERDVNAQTGQTTDVLGFEFWRDEDQDPDSAWVGVMRSNASFPDQQKTKYIEMWVKGYHGRVHIDVGIISEDWYLRDKVVDGVFYPAAGFLNTEDKNLSGTLDEGEDVGLDGLKFGTPGADTDDLWKEPRRNVRDKPDGVDYTGLNGLEGNGNARGARYPDTEDLDGDGQLNTSNAYFEYSFSLDTTDAEARNYVAGSTPKGWRLFRIPIRQWNRKVGLPDTTFQQILYSRIWLDQLPTEPTRILIATLDFVGNEWEEEGYAVQDVGNPDADINFVQDDSIFVLATYNNEENKQGIPGYQDPYISPPGVSGQRDRITRTLSKEQSLAMRLRSFPIDGVAEARKQLYSKMELINYKRLKLFLYGSSTNTYPSFPERPEDGDSPLQFYLRFGADKNNYYEYGQDVFLGWNKLNQIDLNLEDLIKVKNLMSEYRDLKNDQRGYYKSKGLPSLKTIRYFVIGVRNKSGVEFNGEVWLNELRLADVRQDNATAMRLKTNIKLADVLRVTAEWESKDADFHNVGKQFGQGNTIERQSYSGKLNLDKFLPAEWDMSIPIDARASFSRNVPKYLPKSDQLTGYKNDTFADKLKSLFGLKGLPKDLEDDISSSETIGAGTTISKRSKSKNWFLRYTLDQFVFDFDYARQNRSSWDIKFNRSEKFKESYRYKIPFASDNFIMPFKFAKTIPVLSYIHDTKFFYTPSNINMNMTVSDNKTESLRRDSTAVLKTQRNTSTLRTITAGYKMFDKLNFNYSRKYTTDADFDSISRTQLYKNIVTKFDFGRETDIGQTFKATFKPKLVSWLKPDFTYDSNFRYQLTNSYKYKSATSRVSKRIGVTLSPGKLMQAIYKPKSGKKTGNKKRRRRPRKKSSEETGEGKKKTEEKSSFEFPNPLMLMYDFLVAWKNVKINYNIDNNQTDQFIAGLPKWDYQFGFTRNPGVGQDTALVAQGVNLVRPSFTQNKTIRTSTSYNFGRSIRANFNHEIRSNFNSTDGGRTKTGGETSTFFFTGDDPLGSFKGKGKDLRLFIPDWTVQISNLEKYLFFKEFANSITIDHGHSGKYDQKSRLAGDGVTFEPYQQTFSDNWQPLIGLNIRTKWGVSATARMTSSRSFSYSVSGGASKTQNEALTVSINYQKKTGFKIPIPVWPFKGRTFKNEINFALTFDSSKNKSFIKQAGLTDFVEQQNNTSWKLRPSATYKFNTRVQGSLFFETGATTNKISGKYSYSEFGINVNISIRD</sequence>
<proteinExistence type="predicted"/>
<dbReference type="EMBL" id="DRLD01000306">
    <property type="protein sequence ID" value="HED11200.1"/>
    <property type="molecule type" value="Genomic_DNA"/>
</dbReference>
<protein>
    <submittedName>
        <fullName evidence="3">Cell surface protein SprA</fullName>
    </submittedName>
</protein>
<dbReference type="InterPro" id="IPR025684">
    <property type="entry name" value="SprA_N_dom"/>
</dbReference>
<feature type="region of interest" description="Disordered" evidence="1">
    <location>
        <begin position="973"/>
        <end position="995"/>
    </location>
</feature>
<feature type="compositionally biased region" description="Basic and acidic residues" evidence="1">
    <location>
        <begin position="1702"/>
        <end position="1717"/>
    </location>
</feature>
<feature type="domain" description="Gliding motility protein SprA N-terminal" evidence="2">
    <location>
        <begin position="994"/>
        <end position="1411"/>
    </location>
</feature>